<gene>
    <name evidence="1" type="ORF">BOO71_0012655</name>
</gene>
<evidence type="ECO:0000313" key="2">
    <source>
        <dbReference type="Proteomes" id="UP000186607"/>
    </source>
</evidence>
<evidence type="ECO:0000313" key="1">
    <source>
        <dbReference type="EMBL" id="OLV16178.1"/>
    </source>
</evidence>
<dbReference type="Proteomes" id="UP000186607">
    <property type="component" value="Unassembled WGS sequence"/>
</dbReference>
<protein>
    <submittedName>
        <fullName evidence="1">Dihydrofolate reductase</fullName>
    </submittedName>
</protein>
<name>A0A1U7NTC8_9DEIO</name>
<organism evidence="1 2">
    <name type="scientific">Deinococcus marmoris</name>
    <dbReference type="NCBI Taxonomy" id="249408"/>
    <lineage>
        <taxon>Bacteria</taxon>
        <taxon>Thermotogati</taxon>
        <taxon>Deinococcota</taxon>
        <taxon>Deinococci</taxon>
        <taxon>Deinococcales</taxon>
        <taxon>Deinococcaceae</taxon>
        <taxon>Deinococcus</taxon>
    </lineage>
</organism>
<comment type="caution">
    <text evidence="1">The sequence shown here is derived from an EMBL/GenBank/DDBJ whole genome shotgun (WGS) entry which is preliminary data.</text>
</comment>
<dbReference type="STRING" id="249408.BOO71_0012655"/>
<dbReference type="AlphaFoldDB" id="A0A1U7NTC8"/>
<accession>A0A1U7NTC8</accession>
<reference evidence="1 2" key="1">
    <citation type="submission" date="2017-01" db="EMBL/GenBank/DDBJ databases">
        <title>Genome Analysis of Deinococcus marmoris KOPRI26562.</title>
        <authorList>
            <person name="Kim J.H."/>
            <person name="Oh H.-M."/>
        </authorList>
    </citation>
    <scope>NUCLEOTIDE SEQUENCE [LARGE SCALE GENOMIC DNA]</scope>
    <source>
        <strain evidence="1 2">KOPRI26562</strain>
    </source>
</reference>
<dbReference type="EMBL" id="MSTI01000152">
    <property type="protein sequence ID" value="OLV16178.1"/>
    <property type="molecule type" value="Genomic_DNA"/>
</dbReference>
<dbReference type="RefSeq" id="WP_303046769.1">
    <property type="nucleotide sequence ID" value="NZ_MSTI01000152.1"/>
</dbReference>
<proteinExistence type="predicted"/>
<keyword evidence="2" id="KW-1185">Reference proteome</keyword>
<sequence length="43" mass="5087">MFDRDWAARGDPLRKVIVTEFLTLDGVYEDSTPWQQGYTSHRK</sequence>